<dbReference type="CDD" id="cd07377">
    <property type="entry name" value="WHTH_GntR"/>
    <property type="match status" value="1"/>
</dbReference>
<keyword evidence="8" id="KW-1185">Reference proteome</keyword>
<dbReference type="AlphaFoldDB" id="A0A1I1XP48"/>
<evidence type="ECO:0000256" key="2">
    <source>
        <dbReference type="ARBA" id="ARBA00022898"/>
    </source>
</evidence>
<keyword evidence="4 7" id="KW-0238">DNA-binding</keyword>
<dbReference type="Proteomes" id="UP000325289">
    <property type="component" value="Unassembled WGS sequence"/>
</dbReference>
<gene>
    <name evidence="7" type="ORF">SAMN04515678_10613</name>
</gene>
<dbReference type="PANTHER" id="PTHR46577:SF1">
    <property type="entry name" value="HTH-TYPE TRANSCRIPTIONAL REGULATORY PROTEIN GABR"/>
    <property type="match status" value="1"/>
</dbReference>
<evidence type="ECO:0000256" key="1">
    <source>
        <dbReference type="ARBA" id="ARBA00005384"/>
    </source>
</evidence>
<evidence type="ECO:0000313" key="7">
    <source>
        <dbReference type="EMBL" id="SFE07320.1"/>
    </source>
</evidence>
<accession>A0A1I1XP48</accession>
<dbReference type="CDD" id="cd00609">
    <property type="entry name" value="AAT_like"/>
    <property type="match status" value="1"/>
</dbReference>
<evidence type="ECO:0000259" key="6">
    <source>
        <dbReference type="PROSITE" id="PS50949"/>
    </source>
</evidence>
<dbReference type="Gene3D" id="1.10.10.10">
    <property type="entry name" value="Winged helix-like DNA-binding domain superfamily/Winged helix DNA-binding domain"/>
    <property type="match status" value="1"/>
</dbReference>
<dbReference type="InterPro" id="IPR015424">
    <property type="entry name" value="PyrdxlP-dep_Trfase"/>
</dbReference>
<dbReference type="InterPro" id="IPR036388">
    <property type="entry name" value="WH-like_DNA-bd_sf"/>
</dbReference>
<evidence type="ECO:0000313" key="8">
    <source>
        <dbReference type="Proteomes" id="UP000325289"/>
    </source>
</evidence>
<evidence type="ECO:0000256" key="4">
    <source>
        <dbReference type="ARBA" id="ARBA00023125"/>
    </source>
</evidence>
<comment type="similarity">
    <text evidence="1">In the C-terminal section; belongs to the class-I pyridoxal-phosphate-dependent aminotransferase family.</text>
</comment>
<keyword evidence="7" id="KW-0808">Transferase</keyword>
<dbReference type="GO" id="GO:0003677">
    <property type="term" value="F:DNA binding"/>
    <property type="evidence" value="ECO:0007669"/>
    <property type="project" value="UniProtKB-KW"/>
</dbReference>
<evidence type="ECO:0000256" key="5">
    <source>
        <dbReference type="ARBA" id="ARBA00023163"/>
    </source>
</evidence>
<organism evidence="7 8">
    <name type="scientific">Roseivivax sediminis</name>
    <dbReference type="NCBI Taxonomy" id="936889"/>
    <lineage>
        <taxon>Bacteria</taxon>
        <taxon>Pseudomonadati</taxon>
        <taxon>Pseudomonadota</taxon>
        <taxon>Alphaproteobacteria</taxon>
        <taxon>Rhodobacterales</taxon>
        <taxon>Roseobacteraceae</taxon>
        <taxon>Roseivivax</taxon>
    </lineage>
</organism>
<dbReference type="Pfam" id="PF00392">
    <property type="entry name" value="GntR"/>
    <property type="match status" value="1"/>
</dbReference>
<sequence length="468" mass="50423">MDTILSAYADEAGAGPKYRKVAEAIRRCIGAGTLETGDRLPPVRDLAWALKITPGTVARAYGLLTDEGTATGEVGRGTFVAARQRPAAPEREWPVPQVAPAEDTDRVALFGPSVPDMGQVALIHDALARLADRPHHNLLNYPSRTGYAPARAAVVRWLSGAALGPLEHEDLVLCHGGQSGVSLVMQTVLSGARPVVLVEELSYPGFRRAADLMRAEVVAVPMDAQGLVPEALDEIAVKHGAQLLCTSAEVHNPTGIVTPTSRREAIAEVARRRGLHVLEDDCYRLGPQAGPAYRALLPDTGWYVNSLSKGLTPALRVGFAVAPRDQAAGLRRSAEHGFFGLARPLADLVEDLLSRSETRRIMAAVRSEYGRYIRAAVNALGGFDVTWRPEIPFLWLKLPAGWRAASFVQAAEARGVQLRTAEDFAARDGFAPHAVRIAVNAQVPLEQFETAMGRLRALLDEPPERIAV</sequence>
<keyword evidence="3" id="KW-0805">Transcription regulation</keyword>
<dbReference type="SUPFAM" id="SSF46785">
    <property type="entry name" value="Winged helix' DNA-binding domain"/>
    <property type="match status" value="1"/>
</dbReference>
<reference evidence="7 8" key="1">
    <citation type="submission" date="2016-10" db="EMBL/GenBank/DDBJ databases">
        <authorList>
            <person name="Varghese N."/>
            <person name="Submissions S."/>
        </authorList>
    </citation>
    <scope>NUCLEOTIDE SEQUENCE [LARGE SCALE GENOMIC DNA]</scope>
    <source>
        <strain evidence="8">YIM D21,KCTC 23444,ACCC 10710</strain>
    </source>
</reference>
<keyword evidence="5" id="KW-0804">Transcription</keyword>
<dbReference type="InterPro" id="IPR000524">
    <property type="entry name" value="Tscrpt_reg_HTH_GntR"/>
</dbReference>
<name>A0A1I1XP48_9RHOB</name>
<dbReference type="InterPro" id="IPR051446">
    <property type="entry name" value="HTH_trans_reg/aminotransferase"/>
</dbReference>
<dbReference type="PROSITE" id="PS50949">
    <property type="entry name" value="HTH_GNTR"/>
    <property type="match status" value="1"/>
</dbReference>
<dbReference type="SUPFAM" id="SSF53383">
    <property type="entry name" value="PLP-dependent transferases"/>
    <property type="match status" value="1"/>
</dbReference>
<dbReference type="EMBL" id="FOMS01000006">
    <property type="protein sequence ID" value="SFE07320.1"/>
    <property type="molecule type" value="Genomic_DNA"/>
</dbReference>
<dbReference type="InterPro" id="IPR036390">
    <property type="entry name" value="WH_DNA-bd_sf"/>
</dbReference>
<dbReference type="Gene3D" id="3.40.640.10">
    <property type="entry name" value="Type I PLP-dependent aspartate aminotransferase-like (Major domain)"/>
    <property type="match status" value="1"/>
</dbReference>
<dbReference type="GO" id="GO:0003700">
    <property type="term" value="F:DNA-binding transcription factor activity"/>
    <property type="evidence" value="ECO:0007669"/>
    <property type="project" value="InterPro"/>
</dbReference>
<proteinExistence type="inferred from homology"/>
<dbReference type="GO" id="GO:0030170">
    <property type="term" value="F:pyridoxal phosphate binding"/>
    <property type="evidence" value="ECO:0007669"/>
    <property type="project" value="InterPro"/>
</dbReference>
<dbReference type="InterPro" id="IPR015421">
    <property type="entry name" value="PyrdxlP-dep_Trfase_major"/>
</dbReference>
<keyword evidence="7" id="KW-0032">Aminotransferase</keyword>
<dbReference type="PANTHER" id="PTHR46577">
    <property type="entry name" value="HTH-TYPE TRANSCRIPTIONAL REGULATORY PROTEIN GABR"/>
    <property type="match status" value="1"/>
</dbReference>
<dbReference type="RefSeq" id="WP_149755860.1">
    <property type="nucleotide sequence ID" value="NZ_FOMS01000006.1"/>
</dbReference>
<keyword evidence="2" id="KW-0663">Pyridoxal phosphate</keyword>
<protein>
    <submittedName>
        <fullName evidence="7">DNA-binding transcriptional regulator, MocR family, contains an aminotransferase domain</fullName>
    </submittedName>
</protein>
<evidence type="ECO:0000256" key="3">
    <source>
        <dbReference type="ARBA" id="ARBA00023015"/>
    </source>
</evidence>
<feature type="domain" description="HTH gntR-type" evidence="6">
    <location>
        <begin position="15"/>
        <end position="83"/>
    </location>
</feature>
<dbReference type="Pfam" id="PF00155">
    <property type="entry name" value="Aminotran_1_2"/>
    <property type="match status" value="1"/>
</dbReference>
<dbReference type="OrthoDB" id="9804020at2"/>
<dbReference type="SMART" id="SM00345">
    <property type="entry name" value="HTH_GNTR"/>
    <property type="match status" value="1"/>
</dbReference>
<dbReference type="GO" id="GO:0008483">
    <property type="term" value="F:transaminase activity"/>
    <property type="evidence" value="ECO:0007669"/>
    <property type="project" value="UniProtKB-KW"/>
</dbReference>
<dbReference type="InterPro" id="IPR004839">
    <property type="entry name" value="Aminotransferase_I/II_large"/>
</dbReference>